<dbReference type="Proteomes" id="UP000178912">
    <property type="component" value="Unassembled WGS sequence"/>
</dbReference>
<protein>
    <submittedName>
        <fullName evidence="1">Uncharacterized protein</fullName>
    </submittedName>
</protein>
<dbReference type="AlphaFoldDB" id="A0A1E1K561"/>
<dbReference type="EMBL" id="FJUX01000015">
    <property type="protein sequence ID" value="CZS93225.1"/>
    <property type="molecule type" value="Genomic_DNA"/>
</dbReference>
<reference evidence="2" key="1">
    <citation type="submission" date="2016-03" db="EMBL/GenBank/DDBJ databases">
        <authorList>
            <person name="Guldener U."/>
        </authorList>
    </citation>
    <scope>NUCLEOTIDE SEQUENCE [LARGE SCALE GENOMIC DNA]</scope>
    <source>
        <strain evidence="2">04CH-RAC-A.6.1</strain>
    </source>
</reference>
<name>A0A1E1K561_9HELO</name>
<gene>
    <name evidence="1" type="ORF">RAG0_03602</name>
</gene>
<evidence type="ECO:0000313" key="1">
    <source>
        <dbReference type="EMBL" id="CZS93225.1"/>
    </source>
</evidence>
<accession>A0A1E1K561</accession>
<proteinExistence type="predicted"/>
<sequence>MPAGYQPERQAYLNLAWRICSQASQGEQVDAHHGNVILADRVVIGRTPGLNFADERSWVSFGVTGW</sequence>
<keyword evidence="2" id="KW-1185">Reference proteome</keyword>
<evidence type="ECO:0000313" key="2">
    <source>
        <dbReference type="Proteomes" id="UP000178912"/>
    </source>
</evidence>
<organism evidence="1 2">
    <name type="scientific">Rhynchosporium agropyri</name>
    <dbReference type="NCBI Taxonomy" id="914238"/>
    <lineage>
        <taxon>Eukaryota</taxon>
        <taxon>Fungi</taxon>
        <taxon>Dikarya</taxon>
        <taxon>Ascomycota</taxon>
        <taxon>Pezizomycotina</taxon>
        <taxon>Leotiomycetes</taxon>
        <taxon>Helotiales</taxon>
        <taxon>Ploettnerulaceae</taxon>
        <taxon>Rhynchosporium</taxon>
    </lineage>
</organism>